<name>A0A498K5X3_MALDO</name>
<accession>A0A498K5X3</accession>
<keyword evidence="2" id="KW-1185">Reference proteome</keyword>
<gene>
    <name evidence="1" type="ORF">DVH24_004312</name>
</gene>
<sequence>MVESTNNHFVDGHDLHPPVLVIIILRQQKLLQARCHIKIACTSWKLPPYLNGSVSLTCGFSFCSTTSASLKEFEPLDIHWRVLNKISVMRVASKSIILLAPVYDRKSRRSKESKSEQSIKAEMKNSMLKVVVPKVKEEKRVDVFHVKVE</sequence>
<dbReference type="Proteomes" id="UP000290289">
    <property type="component" value="Chromosome 3"/>
</dbReference>
<reference evidence="1 2" key="1">
    <citation type="submission" date="2018-10" db="EMBL/GenBank/DDBJ databases">
        <title>A high-quality apple genome assembly.</title>
        <authorList>
            <person name="Hu J."/>
        </authorList>
    </citation>
    <scope>NUCLEOTIDE SEQUENCE [LARGE SCALE GENOMIC DNA]</scope>
    <source>
        <strain evidence="2">cv. HFTH1</strain>
        <tissue evidence="1">Young leaf</tissue>
    </source>
</reference>
<dbReference type="AlphaFoldDB" id="A0A498K5X3"/>
<organism evidence="1 2">
    <name type="scientific">Malus domestica</name>
    <name type="common">Apple</name>
    <name type="synonym">Pyrus malus</name>
    <dbReference type="NCBI Taxonomy" id="3750"/>
    <lineage>
        <taxon>Eukaryota</taxon>
        <taxon>Viridiplantae</taxon>
        <taxon>Streptophyta</taxon>
        <taxon>Embryophyta</taxon>
        <taxon>Tracheophyta</taxon>
        <taxon>Spermatophyta</taxon>
        <taxon>Magnoliopsida</taxon>
        <taxon>eudicotyledons</taxon>
        <taxon>Gunneridae</taxon>
        <taxon>Pentapetalae</taxon>
        <taxon>rosids</taxon>
        <taxon>fabids</taxon>
        <taxon>Rosales</taxon>
        <taxon>Rosaceae</taxon>
        <taxon>Amygdaloideae</taxon>
        <taxon>Maleae</taxon>
        <taxon>Malus</taxon>
    </lineage>
</organism>
<protein>
    <recommendedName>
        <fullName evidence="3">SHSP domain-containing protein</fullName>
    </recommendedName>
</protein>
<evidence type="ECO:0000313" key="1">
    <source>
        <dbReference type="EMBL" id="RXI03660.1"/>
    </source>
</evidence>
<dbReference type="EMBL" id="RDQH01000329">
    <property type="protein sequence ID" value="RXI03660.1"/>
    <property type="molecule type" value="Genomic_DNA"/>
</dbReference>
<evidence type="ECO:0000313" key="2">
    <source>
        <dbReference type="Proteomes" id="UP000290289"/>
    </source>
</evidence>
<comment type="caution">
    <text evidence="1">The sequence shown here is derived from an EMBL/GenBank/DDBJ whole genome shotgun (WGS) entry which is preliminary data.</text>
</comment>
<proteinExistence type="predicted"/>
<evidence type="ECO:0008006" key="3">
    <source>
        <dbReference type="Google" id="ProtNLM"/>
    </source>
</evidence>